<dbReference type="RefSeq" id="WP_118318958.1">
    <property type="nucleotide sequence ID" value="NZ_QRVM01000003.1"/>
</dbReference>
<dbReference type="PANTHER" id="PTHR23336:SF80">
    <property type="entry name" value="PROTEIN MICRORCHIDIA 7-LIKE"/>
    <property type="match status" value="1"/>
</dbReference>
<evidence type="ECO:0000313" key="2">
    <source>
        <dbReference type="Proteomes" id="UP000285274"/>
    </source>
</evidence>
<dbReference type="GO" id="GO:0016887">
    <property type="term" value="F:ATP hydrolysis activity"/>
    <property type="evidence" value="ECO:0007669"/>
    <property type="project" value="InterPro"/>
</dbReference>
<dbReference type="Proteomes" id="UP000285274">
    <property type="component" value="Unassembled WGS sequence"/>
</dbReference>
<dbReference type="GO" id="GO:0005524">
    <property type="term" value="F:ATP binding"/>
    <property type="evidence" value="ECO:0007669"/>
    <property type="project" value="UniProtKB-KW"/>
</dbReference>
<comment type="caution">
    <text evidence="1">The sequence shown here is derived from an EMBL/GenBank/DDBJ whole genome shotgun (WGS) entry which is preliminary data.</text>
</comment>
<sequence length="115" mass="12764">MNEVKLIPNAPILIESTRSIGYSFETALADIIDNSLAKKANKIDVYFNSIDSPFVMVIDNGVGMNLEELTDAMRYGSKSSLEERDRNDLGRFGLGLKTASLSQCRKLTVFSKKII</sequence>
<keyword evidence="1" id="KW-0547">Nucleotide-binding</keyword>
<dbReference type="Pfam" id="PF13589">
    <property type="entry name" value="HATPase_c_3"/>
    <property type="match status" value="1"/>
</dbReference>
<dbReference type="SUPFAM" id="SSF55874">
    <property type="entry name" value="ATPase domain of HSP90 chaperone/DNA topoisomerase II/histidine kinase"/>
    <property type="match status" value="1"/>
</dbReference>
<evidence type="ECO:0000313" key="1">
    <source>
        <dbReference type="EMBL" id="RGS49207.1"/>
    </source>
</evidence>
<dbReference type="InterPro" id="IPR045261">
    <property type="entry name" value="MORC_ATPase"/>
</dbReference>
<proteinExistence type="predicted"/>
<protein>
    <submittedName>
        <fullName evidence="1">ATP-binding protein</fullName>
    </submittedName>
</protein>
<dbReference type="PANTHER" id="PTHR23336">
    <property type="entry name" value="ZINC FINGER CW-TYPE COILED-COIL DOMAIN PROTEIN 3"/>
    <property type="match status" value="1"/>
</dbReference>
<organism evidence="1 2">
    <name type="scientific">Holdemanella biformis</name>
    <dbReference type="NCBI Taxonomy" id="1735"/>
    <lineage>
        <taxon>Bacteria</taxon>
        <taxon>Bacillati</taxon>
        <taxon>Bacillota</taxon>
        <taxon>Erysipelotrichia</taxon>
        <taxon>Erysipelotrichales</taxon>
        <taxon>Erysipelotrichaceae</taxon>
        <taxon>Holdemanella</taxon>
    </lineage>
</organism>
<dbReference type="EMBL" id="QRVM01000003">
    <property type="protein sequence ID" value="RGS49207.1"/>
    <property type="molecule type" value="Genomic_DNA"/>
</dbReference>
<dbReference type="InterPro" id="IPR036890">
    <property type="entry name" value="HATPase_C_sf"/>
</dbReference>
<keyword evidence="1" id="KW-0067">ATP-binding</keyword>
<accession>A0A412JA57</accession>
<dbReference type="Gene3D" id="3.30.565.10">
    <property type="entry name" value="Histidine kinase-like ATPase, C-terminal domain"/>
    <property type="match status" value="1"/>
</dbReference>
<name>A0A412JA57_9FIRM</name>
<reference evidence="1 2" key="1">
    <citation type="submission" date="2018-08" db="EMBL/GenBank/DDBJ databases">
        <title>A genome reference for cultivated species of the human gut microbiota.</title>
        <authorList>
            <person name="Zou Y."/>
            <person name="Xue W."/>
            <person name="Luo G."/>
        </authorList>
    </citation>
    <scope>NUCLEOTIDE SEQUENCE [LARGE SCALE GENOMIC DNA]</scope>
    <source>
        <strain evidence="1 2">AF22-10AC</strain>
    </source>
</reference>
<dbReference type="AlphaFoldDB" id="A0A412JA57"/>
<gene>
    <name evidence="1" type="ORF">DWX92_01605</name>
</gene>